<dbReference type="Gene3D" id="3.20.20.210">
    <property type="match status" value="1"/>
</dbReference>
<dbReference type="Proteomes" id="UP001254165">
    <property type="component" value="Unassembled WGS sequence"/>
</dbReference>
<protein>
    <submittedName>
        <fullName evidence="2">Uroporphyrinogen decarboxylase family protein</fullName>
    </submittedName>
</protein>
<dbReference type="InterPro" id="IPR038071">
    <property type="entry name" value="UROD/MetE-like_sf"/>
</dbReference>
<gene>
    <name evidence="2" type="ORF">QYE77_03075</name>
</gene>
<keyword evidence="3" id="KW-1185">Reference proteome</keyword>
<sequence>MPPALNHYTRLERCLAGEDVDRIPIALWRHFPVDDQHPERLAKAIVQFQSTYDFDFIKVTPASSYCLRDWGITDQWEGDPEGTRTYLHHTVAHPEDWLKLPPLNPYQGALGDMLSTLRTLKHHFAGQVPILQTIFSPLAQAKNLAGEERLILHLRTAPDALHAGLQRITESTLAFVGALKELGIDGIFYAVQHARFDVLSPLEFSEFGRAYDLKILDAARDFWLNVGHIHGEHIMFSLIQDYPVQILNWHDRQTTPTLREALTRVSGAVCGGLSQWSTMALGNPEDVQREARQAIQETQGKRFILGTGCVLPIITPHGNILAACQATNLV</sequence>
<dbReference type="InterPro" id="IPR052024">
    <property type="entry name" value="Methanogen_methyltrans"/>
</dbReference>
<dbReference type="EMBL" id="JAUHMF010000001">
    <property type="protein sequence ID" value="MDT8897234.1"/>
    <property type="molecule type" value="Genomic_DNA"/>
</dbReference>
<evidence type="ECO:0000313" key="3">
    <source>
        <dbReference type="Proteomes" id="UP001254165"/>
    </source>
</evidence>
<dbReference type="Pfam" id="PF01208">
    <property type="entry name" value="URO-D"/>
    <property type="match status" value="1"/>
</dbReference>
<dbReference type="PANTHER" id="PTHR47099">
    <property type="entry name" value="METHYLCOBAMIDE:COM METHYLTRANSFERASE MTBA"/>
    <property type="match status" value="1"/>
</dbReference>
<dbReference type="SUPFAM" id="SSF51726">
    <property type="entry name" value="UROD/MetE-like"/>
    <property type="match status" value="1"/>
</dbReference>
<dbReference type="RefSeq" id="WP_315623886.1">
    <property type="nucleotide sequence ID" value="NZ_JAUHMF010000001.1"/>
</dbReference>
<comment type="caution">
    <text evidence="2">The sequence shown here is derived from an EMBL/GenBank/DDBJ whole genome shotgun (WGS) entry which is preliminary data.</text>
</comment>
<evidence type="ECO:0000313" key="2">
    <source>
        <dbReference type="EMBL" id="MDT8897234.1"/>
    </source>
</evidence>
<name>A0ABU3NK85_9CHLR</name>
<evidence type="ECO:0000259" key="1">
    <source>
        <dbReference type="Pfam" id="PF01208"/>
    </source>
</evidence>
<feature type="domain" description="Uroporphyrinogen decarboxylase (URO-D)" evidence="1">
    <location>
        <begin position="31"/>
        <end position="326"/>
    </location>
</feature>
<accession>A0ABU3NK85</accession>
<dbReference type="InterPro" id="IPR000257">
    <property type="entry name" value="Uroporphyrinogen_deCOase"/>
</dbReference>
<reference evidence="2 3" key="1">
    <citation type="submission" date="2023-07" db="EMBL/GenBank/DDBJ databases">
        <title>Novel species of Thermanaerothrix with wide hydrolytic capabilities.</title>
        <authorList>
            <person name="Zayulina K.S."/>
            <person name="Podosokorskaya O.A."/>
            <person name="Elcheninov A.G."/>
        </authorList>
    </citation>
    <scope>NUCLEOTIDE SEQUENCE [LARGE SCALE GENOMIC DNA]</scope>
    <source>
        <strain evidence="2 3">4228-RoL</strain>
    </source>
</reference>
<proteinExistence type="predicted"/>
<dbReference type="PANTHER" id="PTHR47099:SF1">
    <property type="entry name" value="METHYLCOBAMIDE:COM METHYLTRANSFERASE MTBA"/>
    <property type="match status" value="1"/>
</dbReference>
<organism evidence="2 3">
    <name type="scientific">Thermanaerothrix solaris</name>
    <dbReference type="NCBI Taxonomy" id="3058434"/>
    <lineage>
        <taxon>Bacteria</taxon>
        <taxon>Bacillati</taxon>
        <taxon>Chloroflexota</taxon>
        <taxon>Anaerolineae</taxon>
        <taxon>Anaerolineales</taxon>
        <taxon>Anaerolineaceae</taxon>
        <taxon>Thermanaerothrix</taxon>
    </lineage>
</organism>